<comment type="caution">
    <text evidence="2">The sequence shown here is derived from an EMBL/GenBank/DDBJ whole genome shotgun (WGS) entry which is preliminary data.</text>
</comment>
<name>A0A316I8Q4_9PSEU</name>
<feature type="domain" description="DUF4232" evidence="1">
    <location>
        <begin position="49"/>
        <end position="184"/>
    </location>
</feature>
<reference evidence="2 3" key="1">
    <citation type="submission" date="2018-05" db="EMBL/GenBank/DDBJ databases">
        <title>Genomic Encyclopedia of Type Strains, Phase IV (KMG-IV): sequencing the most valuable type-strain genomes for metagenomic binning, comparative biology and taxonomic classification.</title>
        <authorList>
            <person name="Goeker M."/>
        </authorList>
    </citation>
    <scope>NUCLEOTIDE SEQUENCE [LARGE SCALE GENOMIC DNA]</scope>
    <source>
        <strain evidence="2 3">DSM 45480</strain>
    </source>
</reference>
<protein>
    <submittedName>
        <fullName evidence="2">Uncharacterized protein DUF4232</fullName>
    </submittedName>
</protein>
<sequence length="185" mass="19131">MLAALAGLAGCGSRPDALPLPAPAGAQAVPLATPTSAEPSCATGLQFVEGAGDAAMGLRVMSIELVNCGTQPVELNGYPQVKLLDEHWQPLDVEIVNGSGGISSSAEGFDNPPQPIVVQPGERAKTAFMWKNRHTTVDPPQVSTHVDIAASPGATFQSLMPATPGRNLHIDLGSTGRLGVRAWHL</sequence>
<dbReference type="Proteomes" id="UP000246005">
    <property type="component" value="Unassembled WGS sequence"/>
</dbReference>
<dbReference type="InterPro" id="IPR025326">
    <property type="entry name" value="DUF4232"/>
</dbReference>
<organism evidence="2 3">
    <name type="scientific">Lentzea atacamensis</name>
    <dbReference type="NCBI Taxonomy" id="531938"/>
    <lineage>
        <taxon>Bacteria</taxon>
        <taxon>Bacillati</taxon>
        <taxon>Actinomycetota</taxon>
        <taxon>Actinomycetes</taxon>
        <taxon>Pseudonocardiales</taxon>
        <taxon>Pseudonocardiaceae</taxon>
        <taxon>Lentzea</taxon>
    </lineage>
</organism>
<dbReference type="AlphaFoldDB" id="A0A316I8Q4"/>
<evidence type="ECO:0000313" key="3">
    <source>
        <dbReference type="Proteomes" id="UP000246005"/>
    </source>
</evidence>
<dbReference type="Pfam" id="PF14016">
    <property type="entry name" value="DUF4232"/>
    <property type="match status" value="1"/>
</dbReference>
<dbReference type="EMBL" id="QGHB01000002">
    <property type="protein sequence ID" value="PWK88756.1"/>
    <property type="molecule type" value="Genomic_DNA"/>
</dbReference>
<accession>A0A316I8Q4</accession>
<proteinExistence type="predicted"/>
<evidence type="ECO:0000259" key="1">
    <source>
        <dbReference type="Pfam" id="PF14016"/>
    </source>
</evidence>
<gene>
    <name evidence="2" type="ORF">C8D88_10219</name>
</gene>
<evidence type="ECO:0000313" key="2">
    <source>
        <dbReference type="EMBL" id="PWK88756.1"/>
    </source>
</evidence>